<dbReference type="SUPFAM" id="SSF51556">
    <property type="entry name" value="Metallo-dependent hydrolases"/>
    <property type="match status" value="1"/>
</dbReference>
<organism evidence="4 5">
    <name type="scientific">Actomonas aquatica</name>
    <dbReference type="NCBI Taxonomy" id="2866162"/>
    <lineage>
        <taxon>Bacteria</taxon>
        <taxon>Pseudomonadati</taxon>
        <taxon>Verrucomicrobiota</taxon>
        <taxon>Opitutia</taxon>
        <taxon>Opitutales</taxon>
        <taxon>Opitutaceae</taxon>
        <taxon>Actomonas</taxon>
    </lineage>
</organism>
<dbReference type="InterPro" id="IPR032466">
    <property type="entry name" value="Metal_Hydrolase"/>
</dbReference>
<dbReference type="InterPro" id="IPR011059">
    <property type="entry name" value="Metal-dep_hydrolase_composite"/>
</dbReference>
<dbReference type="Gene3D" id="2.30.40.10">
    <property type="entry name" value="Urease, subunit C, domain 1"/>
    <property type="match status" value="1"/>
</dbReference>
<evidence type="ECO:0000313" key="5">
    <source>
        <dbReference type="Proteomes" id="UP000738431"/>
    </source>
</evidence>
<dbReference type="Pfam" id="PF01979">
    <property type="entry name" value="Amidohydro_1"/>
    <property type="match status" value="1"/>
</dbReference>
<dbReference type="SUPFAM" id="SSF51338">
    <property type="entry name" value="Composite domain of metallo-dependent hydrolases"/>
    <property type="match status" value="1"/>
</dbReference>
<gene>
    <name evidence="4" type="ORF">K1X11_005615</name>
</gene>
<proteinExistence type="predicted"/>
<reference evidence="4 5" key="1">
    <citation type="submission" date="2023-12" db="EMBL/GenBank/DDBJ databases">
        <title>Description of an unclassified Opitutus bacterium of Verrucomicrobiota.</title>
        <authorList>
            <person name="Zhang D.-F."/>
        </authorList>
    </citation>
    <scope>NUCLEOTIDE SEQUENCE [LARGE SCALE GENOMIC DNA]</scope>
    <source>
        <strain evidence="4 5">WL0086</strain>
    </source>
</reference>
<keyword evidence="5" id="KW-1185">Reference proteome</keyword>
<feature type="domain" description="Amidohydrolase-related" evidence="3">
    <location>
        <begin position="83"/>
        <end position="432"/>
    </location>
</feature>
<evidence type="ECO:0000256" key="1">
    <source>
        <dbReference type="ARBA" id="ARBA00022801"/>
    </source>
</evidence>
<dbReference type="Proteomes" id="UP000738431">
    <property type="component" value="Chromosome"/>
</dbReference>
<accession>A0ABZ1CB00</accession>
<dbReference type="Gene3D" id="3.20.20.140">
    <property type="entry name" value="Metal-dependent hydrolases"/>
    <property type="match status" value="1"/>
</dbReference>
<evidence type="ECO:0000256" key="2">
    <source>
        <dbReference type="SAM" id="SignalP"/>
    </source>
</evidence>
<evidence type="ECO:0000313" key="4">
    <source>
        <dbReference type="EMBL" id="WRQ88874.1"/>
    </source>
</evidence>
<keyword evidence="1" id="KW-0378">Hydrolase</keyword>
<keyword evidence="2" id="KW-0732">Signal</keyword>
<dbReference type="InterPro" id="IPR006680">
    <property type="entry name" value="Amidohydro-rel"/>
</dbReference>
<feature type="signal peptide" evidence="2">
    <location>
        <begin position="1"/>
        <end position="24"/>
    </location>
</feature>
<protein>
    <submittedName>
        <fullName evidence="4">Amidohydrolase family protein</fullName>
    </submittedName>
</protein>
<evidence type="ECO:0000259" key="3">
    <source>
        <dbReference type="Pfam" id="PF01979"/>
    </source>
</evidence>
<name>A0ABZ1CB00_9BACT</name>
<dbReference type="PANTHER" id="PTHR43794:SF11">
    <property type="entry name" value="AMIDOHYDROLASE-RELATED DOMAIN-CONTAINING PROTEIN"/>
    <property type="match status" value="1"/>
</dbReference>
<dbReference type="EMBL" id="CP139781">
    <property type="protein sequence ID" value="WRQ88874.1"/>
    <property type="molecule type" value="Genomic_DNA"/>
</dbReference>
<sequence>MNSRACCYGMALGMLTAAVGPMLAQSAKLVVTEAKLFTMAADQPEPFDGFMVIDEGGKLLEVGAGAPGAEWADTPKLDVSGMWILPGFVSAHSHLWQSAWRGLGADQTLMGWVEALYMEQAQFAPVEDFYWFTLQGALDHLRHGITTTYNFNYGAWAQPEFAEVQLKGEMESGVRFVHGQNFGGWGQVPTVEEGLASAGSFIEWIEAEDTGDQMLRVMINGSAAFRDTAQAAITEAAVGERYGIGNHLHILESAPEQYEERSRFRWMVDAGLITERDLMGHFIHVDPWILSHVIDAGAAISWNPLSNGRLASGTADIPHYLAEGLRVGMGVDGQASADRADPLENVRIGLYAVRAKYEDASVLSPYTVLRLHTWGSADALGVADQVGSLEVGKFADFVVIDPTDFGVVFDPYATLAFMAAQEHVAAVYVGGEKRVEAGRLTQHDYRNVGREVNKRVIAVRDRAAEESKK</sequence>
<dbReference type="PANTHER" id="PTHR43794">
    <property type="entry name" value="AMINOHYDROLASE SSNA-RELATED"/>
    <property type="match status" value="1"/>
</dbReference>
<dbReference type="RefSeq" id="WP_221033118.1">
    <property type="nucleotide sequence ID" value="NZ_CP139781.1"/>
</dbReference>
<feature type="chain" id="PRO_5045545329" evidence="2">
    <location>
        <begin position="25"/>
        <end position="469"/>
    </location>
</feature>
<dbReference type="InterPro" id="IPR050287">
    <property type="entry name" value="MTA/SAH_deaminase"/>
</dbReference>